<comment type="caution">
    <text evidence="1">The sequence shown here is derived from an EMBL/GenBank/DDBJ whole genome shotgun (WGS) entry which is preliminary data.</text>
</comment>
<dbReference type="EMBL" id="BAABIA010000005">
    <property type="protein sequence ID" value="GAA5141584.1"/>
    <property type="molecule type" value="Genomic_DNA"/>
</dbReference>
<protein>
    <submittedName>
        <fullName evidence="1">Uncharacterized protein</fullName>
    </submittedName>
</protein>
<evidence type="ECO:0000313" key="1">
    <source>
        <dbReference type="EMBL" id="GAA5141584.1"/>
    </source>
</evidence>
<keyword evidence="2" id="KW-1185">Reference proteome</keyword>
<evidence type="ECO:0000313" key="2">
    <source>
        <dbReference type="Proteomes" id="UP001499852"/>
    </source>
</evidence>
<gene>
    <name evidence="1" type="ORF">GCM10023213_25970</name>
</gene>
<sequence>MQHKVILISGQRLAELMIEYGVGVSTVRSIALKRVDSDYFED</sequence>
<proteinExistence type="predicted"/>
<dbReference type="RefSeq" id="WP_345736800.1">
    <property type="nucleotide sequence ID" value="NZ_BAABIA010000005.1"/>
</dbReference>
<organism evidence="1 2">
    <name type="scientific">Prosthecobacter algae</name>
    <dbReference type="NCBI Taxonomy" id="1144682"/>
    <lineage>
        <taxon>Bacteria</taxon>
        <taxon>Pseudomonadati</taxon>
        <taxon>Verrucomicrobiota</taxon>
        <taxon>Verrucomicrobiia</taxon>
        <taxon>Verrucomicrobiales</taxon>
        <taxon>Verrucomicrobiaceae</taxon>
        <taxon>Prosthecobacter</taxon>
    </lineage>
</organism>
<name>A0ABP9P6Z4_9BACT</name>
<reference evidence="2" key="1">
    <citation type="journal article" date="2019" name="Int. J. Syst. Evol. Microbiol.">
        <title>The Global Catalogue of Microorganisms (GCM) 10K type strain sequencing project: providing services to taxonomists for standard genome sequencing and annotation.</title>
        <authorList>
            <consortium name="The Broad Institute Genomics Platform"/>
            <consortium name="The Broad Institute Genome Sequencing Center for Infectious Disease"/>
            <person name="Wu L."/>
            <person name="Ma J."/>
        </authorList>
    </citation>
    <scope>NUCLEOTIDE SEQUENCE [LARGE SCALE GENOMIC DNA]</scope>
    <source>
        <strain evidence="2">JCM 18053</strain>
    </source>
</reference>
<accession>A0ABP9P6Z4</accession>
<dbReference type="Proteomes" id="UP001499852">
    <property type="component" value="Unassembled WGS sequence"/>
</dbReference>